<comment type="caution">
    <text evidence="12">The sequence shown here is derived from an EMBL/GenBank/DDBJ whole genome shotgun (WGS) entry which is preliminary data.</text>
</comment>
<dbReference type="CDD" id="cd01895">
    <property type="entry name" value="EngA2"/>
    <property type="match status" value="1"/>
</dbReference>
<dbReference type="GO" id="GO:0042254">
    <property type="term" value="P:ribosome biogenesis"/>
    <property type="evidence" value="ECO:0007669"/>
    <property type="project" value="UniProtKB-KW"/>
</dbReference>
<dbReference type="FunFam" id="3.40.50.300:FF:000040">
    <property type="entry name" value="GTPase Der"/>
    <property type="match status" value="1"/>
</dbReference>
<dbReference type="NCBIfam" id="TIGR03594">
    <property type="entry name" value="GTPase_EngA"/>
    <property type="match status" value="1"/>
</dbReference>
<feature type="binding site" evidence="8">
    <location>
        <begin position="10"/>
        <end position="17"/>
    </location>
    <ligand>
        <name>GTP</name>
        <dbReference type="ChEBI" id="CHEBI:37565"/>
        <label>1</label>
    </ligand>
</feature>
<dbReference type="Gene3D" id="3.30.300.20">
    <property type="match status" value="1"/>
</dbReference>
<dbReference type="FunFam" id="3.40.50.300:FF:000057">
    <property type="entry name" value="GTPase Der"/>
    <property type="match status" value="1"/>
</dbReference>
<comment type="similarity">
    <text evidence="1 8 9 10">Belongs to the TRAFAC class TrmE-Era-EngA-EngB-Septin-like GTPase superfamily. EngA (Der) GTPase family.</text>
</comment>
<dbReference type="EMBL" id="VWSH01000004">
    <property type="protein sequence ID" value="KAA5532141.1"/>
    <property type="molecule type" value="Genomic_DNA"/>
</dbReference>
<dbReference type="InterPro" id="IPR027417">
    <property type="entry name" value="P-loop_NTPase"/>
</dbReference>
<dbReference type="SMART" id="SM00382">
    <property type="entry name" value="AAA"/>
    <property type="match status" value="2"/>
</dbReference>
<feature type="binding site" evidence="8">
    <location>
        <begin position="316"/>
        <end position="319"/>
    </location>
    <ligand>
        <name>GTP</name>
        <dbReference type="ChEBI" id="CHEBI:37565"/>
        <label>2</label>
    </ligand>
</feature>
<evidence type="ECO:0000256" key="9">
    <source>
        <dbReference type="PROSITE-ProRule" id="PRU01049"/>
    </source>
</evidence>
<evidence type="ECO:0000313" key="13">
    <source>
        <dbReference type="Proteomes" id="UP000323632"/>
    </source>
</evidence>
<evidence type="ECO:0000256" key="5">
    <source>
        <dbReference type="ARBA" id="ARBA00022741"/>
    </source>
</evidence>
<dbReference type="Pfam" id="PF14714">
    <property type="entry name" value="KH_dom-like"/>
    <property type="match status" value="1"/>
</dbReference>
<dbReference type="RefSeq" id="WP_150033643.1">
    <property type="nucleotide sequence ID" value="NZ_VWSH01000004.1"/>
</dbReference>
<comment type="function">
    <text evidence="8 10">GTPase that plays an essential role in the late steps of ribosome biogenesis.</text>
</comment>
<dbReference type="NCBIfam" id="TIGR00231">
    <property type="entry name" value="small_GTP"/>
    <property type="match status" value="2"/>
</dbReference>
<sequence>MSGFTVAIVGRPNVGKSTLFNRLLEQRKSIVDDFSGVTRDRQYGLCDWNGKIFNVIDTGGFVSRSEDVFEKEIRKQVKIAIDESDILVFVTDVTAGITDLDDEMAQVLRKSRKPVFLVVNKVDNSERQLDATEFYVLGFDPTFFLSSISGSGTGELLDEITLRIPEDRVVDAVETIIEEVEDEDGNIIQMEREKNPIPKIAIIGQPNAGKSTLLNALIGMERSIVSDIAGTTRDPVHTQYNQFGKEFILIDTAGLRKKKSVTEDLEFYSVIRAIRAMDEADVCMLLVDAEKGMTAQDVNIFSLASRKGKGIVVLVNKWDTLDEKETNTARDYEKRLKERTAPFTDYPVIFTSATEKLRIYQAMEKALEVFDNRLRRVQTSHLNDIMGKEIERFQPPIVRGHSVKVKFVMQIPTHTPAFAFYCSHPDDIKTPYRNFLDNKLRSHFNFSGVPIKIFFRKK</sequence>
<dbReference type="Proteomes" id="UP000323632">
    <property type="component" value="Unassembled WGS sequence"/>
</dbReference>
<feature type="binding site" evidence="8">
    <location>
        <begin position="204"/>
        <end position="211"/>
    </location>
    <ligand>
        <name>GTP</name>
        <dbReference type="ChEBI" id="CHEBI:37565"/>
        <label>2</label>
    </ligand>
</feature>
<evidence type="ECO:0000256" key="2">
    <source>
        <dbReference type="ARBA" id="ARBA00020953"/>
    </source>
</evidence>
<dbReference type="PROSITE" id="PS51712">
    <property type="entry name" value="G_ENGA"/>
    <property type="match status" value="2"/>
</dbReference>
<dbReference type="FunFam" id="3.30.300.20:FF:000004">
    <property type="entry name" value="GTPase Der"/>
    <property type="match status" value="1"/>
</dbReference>
<dbReference type="InterPro" id="IPR005225">
    <property type="entry name" value="Small_GTP-bd"/>
</dbReference>
<keyword evidence="6 8" id="KW-0342">GTP-binding</keyword>
<comment type="subunit">
    <text evidence="8">Associates with the 50S ribosomal subunit.</text>
</comment>
<dbReference type="Pfam" id="PF01926">
    <property type="entry name" value="MMR_HSR1"/>
    <property type="match status" value="2"/>
</dbReference>
<feature type="binding site" evidence="8">
    <location>
        <begin position="120"/>
        <end position="123"/>
    </location>
    <ligand>
        <name>GTP</name>
        <dbReference type="ChEBI" id="CHEBI:37565"/>
        <label>1</label>
    </ligand>
</feature>
<name>A0A5M6CAX4_9BACT</name>
<dbReference type="InterPro" id="IPR016484">
    <property type="entry name" value="GTPase_Der"/>
</dbReference>
<dbReference type="Gene3D" id="3.40.50.300">
    <property type="entry name" value="P-loop containing nucleotide triphosphate hydrolases"/>
    <property type="match status" value="2"/>
</dbReference>
<feature type="binding site" evidence="8">
    <location>
        <begin position="57"/>
        <end position="61"/>
    </location>
    <ligand>
        <name>GTP</name>
        <dbReference type="ChEBI" id="CHEBI:37565"/>
        <label>1</label>
    </ligand>
</feature>
<dbReference type="PANTHER" id="PTHR43834">
    <property type="entry name" value="GTPASE DER"/>
    <property type="match status" value="1"/>
</dbReference>
<dbReference type="GO" id="GO:0005525">
    <property type="term" value="F:GTP binding"/>
    <property type="evidence" value="ECO:0007669"/>
    <property type="project" value="UniProtKB-UniRule"/>
</dbReference>
<dbReference type="InterPro" id="IPR003593">
    <property type="entry name" value="AAA+_ATPase"/>
</dbReference>
<dbReference type="InterPro" id="IPR031166">
    <property type="entry name" value="G_ENGA"/>
</dbReference>
<feature type="domain" description="EngA-type G" evidence="11">
    <location>
        <begin position="4"/>
        <end position="168"/>
    </location>
</feature>
<reference evidence="12 13" key="1">
    <citation type="submission" date="2019-09" db="EMBL/GenBank/DDBJ databases">
        <title>Genome sequence and assembly of Taibaiella sp.</title>
        <authorList>
            <person name="Chhetri G."/>
        </authorList>
    </citation>
    <scope>NUCLEOTIDE SEQUENCE [LARGE SCALE GENOMIC DNA]</scope>
    <source>
        <strain evidence="12 13">KVB11</strain>
    </source>
</reference>
<evidence type="ECO:0000256" key="8">
    <source>
        <dbReference type="HAMAP-Rule" id="MF_00195"/>
    </source>
</evidence>
<dbReference type="PRINTS" id="PR00326">
    <property type="entry name" value="GTP1OBG"/>
</dbReference>
<keyword evidence="13" id="KW-1185">Reference proteome</keyword>
<gene>
    <name evidence="8" type="primary">der</name>
    <name evidence="12" type="ORF">F0919_15180</name>
</gene>
<evidence type="ECO:0000259" key="11">
    <source>
        <dbReference type="PROSITE" id="PS51712"/>
    </source>
</evidence>
<feature type="domain" description="EngA-type G" evidence="11">
    <location>
        <begin position="198"/>
        <end position="374"/>
    </location>
</feature>
<dbReference type="GO" id="GO:0043022">
    <property type="term" value="F:ribosome binding"/>
    <property type="evidence" value="ECO:0007669"/>
    <property type="project" value="TreeGrafter"/>
</dbReference>
<keyword evidence="5 8" id="KW-0547">Nucleotide-binding</keyword>
<dbReference type="PANTHER" id="PTHR43834:SF6">
    <property type="entry name" value="GTPASE DER"/>
    <property type="match status" value="1"/>
</dbReference>
<accession>A0A5M6CAX4</accession>
<evidence type="ECO:0000256" key="1">
    <source>
        <dbReference type="ARBA" id="ARBA00008279"/>
    </source>
</evidence>
<evidence type="ECO:0000313" key="12">
    <source>
        <dbReference type="EMBL" id="KAA5532141.1"/>
    </source>
</evidence>
<evidence type="ECO:0000256" key="10">
    <source>
        <dbReference type="RuleBase" id="RU004481"/>
    </source>
</evidence>
<evidence type="ECO:0000256" key="7">
    <source>
        <dbReference type="ARBA" id="ARBA00032345"/>
    </source>
</evidence>
<dbReference type="InterPro" id="IPR032859">
    <property type="entry name" value="KH_dom-like"/>
</dbReference>
<keyword evidence="3 8" id="KW-0690">Ribosome biogenesis</keyword>
<evidence type="ECO:0000256" key="4">
    <source>
        <dbReference type="ARBA" id="ARBA00022737"/>
    </source>
</evidence>
<feature type="binding site" evidence="8">
    <location>
        <begin position="251"/>
        <end position="255"/>
    </location>
    <ligand>
        <name>GTP</name>
        <dbReference type="ChEBI" id="CHEBI:37565"/>
        <label>2</label>
    </ligand>
</feature>
<dbReference type="PIRSF" id="PIRSF006485">
    <property type="entry name" value="GTP-binding_EngA"/>
    <property type="match status" value="1"/>
</dbReference>
<organism evidence="12 13">
    <name type="scientific">Taibaiella lutea</name>
    <dbReference type="NCBI Taxonomy" id="2608001"/>
    <lineage>
        <taxon>Bacteria</taxon>
        <taxon>Pseudomonadati</taxon>
        <taxon>Bacteroidota</taxon>
        <taxon>Chitinophagia</taxon>
        <taxon>Chitinophagales</taxon>
        <taxon>Chitinophagaceae</taxon>
        <taxon>Taibaiella</taxon>
    </lineage>
</organism>
<dbReference type="CDD" id="cd01894">
    <property type="entry name" value="EngA1"/>
    <property type="match status" value="1"/>
</dbReference>
<dbReference type="SUPFAM" id="SSF52540">
    <property type="entry name" value="P-loop containing nucleoside triphosphate hydrolases"/>
    <property type="match status" value="2"/>
</dbReference>
<dbReference type="SUPFAM" id="SSF82653">
    <property type="entry name" value="Probable GTPase Der, C-terminal domain"/>
    <property type="match status" value="1"/>
</dbReference>
<keyword evidence="4 10" id="KW-0677">Repeat</keyword>
<dbReference type="InterPro" id="IPR006073">
    <property type="entry name" value="GTP-bd"/>
</dbReference>
<proteinExistence type="inferred from homology"/>
<dbReference type="AlphaFoldDB" id="A0A5M6CAX4"/>
<protein>
    <recommendedName>
        <fullName evidence="2 8">GTPase Der</fullName>
    </recommendedName>
    <alternativeName>
        <fullName evidence="7 8">GTP-binding protein EngA</fullName>
    </alternativeName>
</protein>
<evidence type="ECO:0000256" key="6">
    <source>
        <dbReference type="ARBA" id="ARBA00023134"/>
    </source>
</evidence>
<dbReference type="HAMAP" id="MF_00195">
    <property type="entry name" value="GTPase_Der"/>
    <property type="match status" value="1"/>
</dbReference>
<dbReference type="InterPro" id="IPR015946">
    <property type="entry name" value="KH_dom-like_a/b"/>
</dbReference>
<evidence type="ECO:0000256" key="3">
    <source>
        <dbReference type="ARBA" id="ARBA00022517"/>
    </source>
</evidence>